<dbReference type="Proteomes" id="UP000233556">
    <property type="component" value="Unassembled WGS sequence"/>
</dbReference>
<name>A0A2I0T5Q1_LIMLA</name>
<dbReference type="AlphaFoldDB" id="A0A2I0T5Q1"/>
<dbReference type="EMBL" id="KZ518058">
    <property type="protein sequence ID" value="PKU29121.1"/>
    <property type="molecule type" value="Genomic_DNA"/>
</dbReference>
<protein>
    <submittedName>
        <fullName evidence="1">Uncharacterized protein</fullName>
    </submittedName>
</protein>
<organism evidence="1 2">
    <name type="scientific">Limosa lapponica baueri</name>
    <dbReference type="NCBI Taxonomy" id="1758121"/>
    <lineage>
        <taxon>Eukaryota</taxon>
        <taxon>Metazoa</taxon>
        <taxon>Chordata</taxon>
        <taxon>Craniata</taxon>
        <taxon>Vertebrata</taxon>
        <taxon>Euteleostomi</taxon>
        <taxon>Archelosauria</taxon>
        <taxon>Archosauria</taxon>
        <taxon>Dinosauria</taxon>
        <taxon>Saurischia</taxon>
        <taxon>Theropoda</taxon>
        <taxon>Coelurosauria</taxon>
        <taxon>Aves</taxon>
        <taxon>Neognathae</taxon>
        <taxon>Neoaves</taxon>
        <taxon>Charadriiformes</taxon>
        <taxon>Scolopacidae</taxon>
        <taxon>Limosa</taxon>
    </lineage>
</organism>
<evidence type="ECO:0000313" key="1">
    <source>
        <dbReference type="EMBL" id="PKU29121.1"/>
    </source>
</evidence>
<dbReference type="InterPro" id="IPR050473">
    <property type="entry name" value="A2M/Complement_sys"/>
</dbReference>
<dbReference type="PANTHER" id="PTHR11412:SF170">
    <property type="entry name" value="OVOSTATIN"/>
    <property type="match status" value="1"/>
</dbReference>
<dbReference type="OrthoDB" id="9998011at2759"/>
<gene>
    <name evidence="1" type="ORF">llap_20575</name>
</gene>
<sequence length="290" mass="33397">MIIELDTEGCLSQVFSSNTFELNRIGYMRNLDVKAIVTEKGTGWIEPSYPDASLSIQRFYSWTSSFVRIEPLWQDLKCGQKRLITVHYVLNTEGYKSINTMNFYYVVRLQFSEERMRSAFNVSLVLEAAANSFCAVRAVDKSVLLLKSETELSAETIYSLHPLQDFQGYIFNGLNLEDDPQDPCVSSDNIFHKGLYYTPVMSGLGPDVYQFLRDMGMKFFTNSKVRQPVVCSSETVRRPQYFLNAGFMASTHHVKSSAEVAREERGKRLIVETIREFFPETWIWDIVLIK</sequence>
<proteinExistence type="predicted"/>
<accession>A0A2I0T5Q1</accession>
<keyword evidence="2" id="KW-1185">Reference proteome</keyword>
<dbReference type="Gene3D" id="2.20.130.20">
    <property type="match status" value="1"/>
</dbReference>
<dbReference type="PANTHER" id="PTHR11412">
    <property type="entry name" value="MACROGLOBULIN / COMPLEMENT"/>
    <property type="match status" value="1"/>
</dbReference>
<reference evidence="2" key="2">
    <citation type="submission" date="2017-12" db="EMBL/GenBank/DDBJ databases">
        <title>Genome sequence of the Bar-tailed Godwit (Limosa lapponica baueri).</title>
        <authorList>
            <person name="Lima N.C.B."/>
            <person name="Parody-Merino A.M."/>
            <person name="Battley P.F."/>
            <person name="Fidler A.E."/>
            <person name="Prosdocimi F."/>
        </authorList>
    </citation>
    <scope>NUCLEOTIDE SEQUENCE [LARGE SCALE GENOMIC DNA]</scope>
</reference>
<reference evidence="2" key="1">
    <citation type="submission" date="2017-11" db="EMBL/GenBank/DDBJ databases">
        <authorList>
            <person name="Lima N.C."/>
            <person name="Parody-Merino A.M."/>
            <person name="Battley P.F."/>
            <person name="Fidler A.E."/>
            <person name="Prosdocimi F."/>
        </authorList>
    </citation>
    <scope>NUCLEOTIDE SEQUENCE [LARGE SCALE GENOMIC DNA]</scope>
</reference>
<evidence type="ECO:0000313" key="2">
    <source>
        <dbReference type="Proteomes" id="UP000233556"/>
    </source>
</evidence>